<sequence>MTAHRLLARQLRRLGIADLPDREQWAAVLEVVARTYAEVDDERYLLERSIDISSREMRGLHDELRRQAHQDPLTGLPNRAALVGRLERALARARDGGPGVSVLFFDLDGFKAVNDRRGHAAGDELLVRVGHRVRACLRADDVLGRLGGDEFVVVGADGGDRAGATSLAARVVEAVAVPFELTSGAVRVTASVGVAVTGTGRDTADGVLHRADEAMYRAKAAGGGRWTLGGPAELLPG</sequence>
<dbReference type="EMBL" id="FNIR01000015">
    <property type="protein sequence ID" value="SDP51983.1"/>
    <property type="molecule type" value="Genomic_DNA"/>
</dbReference>
<dbReference type="Proteomes" id="UP000199088">
    <property type="component" value="Unassembled WGS sequence"/>
</dbReference>
<dbReference type="PANTHER" id="PTHR46663:SF4">
    <property type="entry name" value="DIGUANYLATE CYCLASE DGCT-RELATED"/>
    <property type="match status" value="1"/>
</dbReference>
<dbReference type="NCBIfam" id="TIGR00254">
    <property type="entry name" value="GGDEF"/>
    <property type="match status" value="1"/>
</dbReference>
<name>A0A1H0TD58_9ACTN</name>
<dbReference type="Pfam" id="PF00990">
    <property type="entry name" value="GGDEF"/>
    <property type="match status" value="1"/>
</dbReference>
<dbReference type="InterPro" id="IPR052163">
    <property type="entry name" value="DGC-Regulatory_Protein"/>
</dbReference>
<dbReference type="OrthoDB" id="23692at2"/>
<dbReference type="SUPFAM" id="SSF55073">
    <property type="entry name" value="Nucleotide cyclase"/>
    <property type="match status" value="1"/>
</dbReference>
<accession>A0A1H0TD58</accession>
<dbReference type="AlphaFoldDB" id="A0A1H0TD58"/>
<dbReference type="Gene3D" id="3.30.70.270">
    <property type="match status" value="1"/>
</dbReference>
<dbReference type="InterPro" id="IPR043128">
    <property type="entry name" value="Rev_trsase/Diguanyl_cyclase"/>
</dbReference>
<reference evidence="3" key="1">
    <citation type="submission" date="2016-10" db="EMBL/GenBank/DDBJ databases">
        <authorList>
            <person name="Varghese N."/>
            <person name="Submissions S."/>
        </authorList>
    </citation>
    <scope>NUCLEOTIDE SEQUENCE [LARGE SCALE GENOMIC DNA]</scope>
    <source>
        <strain evidence="3">DSM 45843</strain>
    </source>
</reference>
<dbReference type="InterPro" id="IPR029787">
    <property type="entry name" value="Nucleotide_cyclase"/>
</dbReference>
<evidence type="ECO:0000313" key="2">
    <source>
        <dbReference type="EMBL" id="SDP51983.1"/>
    </source>
</evidence>
<protein>
    <submittedName>
        <fullName evidence="2">Diguanylate cyclase (GGDEF) domain-containing protein</fullName>
    </submittedName>
</protein>
<dbReference type="FunFam" id="3.30.70.270:FF:000001">
    <property type="entry name" value="Diguanylate cyclase domain protein"/>
    <property type="match status" value="1"/>
</dbReference>
<keyword evidence="3" id="KW-1185">Reference proteome</keyword>
<dbReference type="PROSITE" id="PS50887">
    <property type="entry name" value="GGDEF"/>
    <property type="match status" value="1"/>
</dbReference>
<proteinExistence type="predicted"/>
<dbReference type="SMART" id="SM00267">
    <property type="entry name" value="GGDEF"/>
    <property type="match status" value="1"/>
</dbReference>
<dbReference type="CDD" id="cd01949">
    <property type="entry name" value="GGDEF"/>
    <property type="match status" value="1"/>
</dbReference>
<dbReference type="PANTHER" id="PTHR46663">
    <property type="entry name" value="DIGUANYLATE CYCLASE DGCT-RELATED"/>
    <property type="match status" value="1"/>
</dbReference>
<gene>
    <name evidence="2" type="ORF">SAMN05660199_04103</name>
</gene>
<feature type="domain" description="GGDEF" evidence="1">
    <location>
        <begin position="98"/>
        <end position="231"/>
    </location>
</feature>
<evidence type="ECO:0000259" key="1">
    <source>
        <dbReference type="PROSITE" id="PS50887"/>
    </source>
</evidence>
<dbReference type="RefSeq" id="WP_091249195.1">
    <property type="nucleotide sequence ID" value="NZ_FNIR01000015.1"/>
</dbReference>
<dbReference type="STRING" id="1052260.SAMN05660199_04103"/>
<organism evidence="2 3">
    <name type="scientific">Klenkia soli</name>
    <dbReference type="NCBI Taxonomy" id="1052260"/>
    <lineage>
        <taxon>Bacteria</taxon>
        <taxon>Bacillati</taxon>
        <taxon>Actinomycetota</taxon>
        <taxon>Actinomycetes</taxon>
        <taxon>Geodermatophilales</taxon>
        <taxon>Geodermatophilaceae</taxon>
        <taxon>Klenkia</taxon>
    </lineage>
</organism>
<evidence type="ECO:0000313" key="3">
    <source>
        <dbReference type="Proteomes" id="UP000199088"/>
    </source>
</evidence>
<dbReference type="InterPro" id="IPR000160">
    <property type="entry name" value="GGDEF_dom"/>
</dbReference>